<evidence type="ECO:0000259" key="1">
    <source>
        <dbReference type="Pfam" id="PF01208"/>
    </source>
</evidence>
<dbReference type="SUPFAM" id="SSF51726">
    <property type="entry name" value="UROD/MetE-like"/>
    <property type="match status" value="1"/>
</dbReference>
<dbReference type="InterPro" id="IPR038071">
    <property type="entry name" value="UROD/MetE-like_sf"/>
</dbReference>
<dbReference type="Gene3D" id="3.20.20.210">
    <property type="match status" value="1"/>
</dbReference>
<gene>
    <name evidence="2" type="ORF">AB8U03_14180</name>
</gene>
<dbReference type="InterPro" id="IPR052024">
    <property type="entry name" value="Methanogen_methyltrans"/>
</dbReference>
<name>A0ABV4BRD5_9CLOT</name>
<dbReference type="Proteomes" id="UP001564657">
    <property type="component" value="Unassembled WGS sequence"/>
</dbReference>
<dbReference type="Pfam" id="PF01208">
    <property type="entry name" value="URO-D"/>
    <property type="match status" value="1"/>
</dbReference>
<proteinExistence type="predicted"/>
<dbReference type="PANTHER" id="PTHR47099">
    <property type="entry name" value="METHYLCOBAMIDE:COM METHYLTRANSFERASE MTBA"/>
    <property type="match status" value="1"/>
</dbReference>
<sequence length="134" mass="15020">MKAFGEVDGVNPSYSEFSSPKLWERFVVYDIHCDGNWERDLDYFKDFPKGKIVFETDSVTDIYKIKDKLGDRECIKGDVPAGKLVFGTPDEVYDYASRLVRNMEDGFILSSGCSISPNAKPENVKAMISAATGK</sequence>
<evidence type="ECO:0000313" key="3">
    <source>
        <dbReference type="Proteomes" id="UP001564657"/>
    </source>
</evidence>
<dbReference type="InterPro" id="IPR000257">
    <property type="entry name" value="Uroporphyrinogen_deCOase"/>
</dbReference>
<protein>
    <submittedName>
        <fullName evidence="2">Uroporphyrinogen decarboxylase family protein</fullName>
    </submittedName>
</protein>
<accession>A0ABV4BRD5</accession>
<evidence type="ECO:0000313" key="2">
    <source>
        <dbReference type="EMBL" id="MEY8001325.1"/>
    </source>
</evidence>
<comment type="caution">
    <text evidence="2">The sequence shown here is derived from an EMBL/GenBank/DDBJ whole genome shotgun (WGS) entry which is preliminary data.</text>
</comment>
<dbReference type="EMBL" id="JBGEWD010000016">
    <property type="protein sequence ID" value="MEY8001325.1"/>
    <property type="molecule type" value="Genomic_DNA"/>
</dbReference>
<reference evidence="2 3" key="1">
    <citation type="submission" date="2024-08" db="EMBL/GenBank/DDBJ databases">
        <title>Clostridium lapicellarii sp. nov., and Clostridium renhuaiense sp. nov., two species isolated from the mud in a fermentation cellar used for producing sauce-flavour Chinese liquors.</title>
        <authorList>
            <person name="Yang F."/>
            <person name="Wang H."/>
            <person name="Chen L.Q."/>
            <person name="Zhou N."/>
            <person name="Lu J.J."/>
            <person name="Pu X.X."/>
            <person name="Wan B."/>
            <person name="Wang L."/>
            <person name="Liu S.J."/>
        </authorList>
    </citation>
    <scope>NUCLEOTIDE SEQUENCE [LARGE SCALE GENOMIC DNA]</scope>
    <source>
        <strain evidence="2 3">MT-5</strain>
    </source>
</reference>
<keyword evidence="3" id="KW-1185">Reference proteome</keyword>
<dbReference type="PANTHER" id="PTHR47099:SF1">
    <property type="entry name" value="METHYLCOBAMIDE:COM METHYLTRANSFERASE MTBA"/>
    <property type="match status" value="1"/>
</dbReference>
<organism evidence="2 3">
    <name type="scientific">Clostridium moutaii</name>
    <dbReference type="NCBI Taxonomy" id="3240932"/>
    <lineage>
        <taxon>Bacteria</taxon>
        <taxon>Bacillati</taxon>
        <taxon>Bacillota</taxon>
        <taxon>Clostridia</taxon>
        <taxon>Eubacteriales</taxon>
        <taxon>Clostridiaceae</taxon>
        <taxon>Clostridium</taxon>
    </lineage>
</organism>
<feature type="domain" description="Uroporphyrinogen decarboxylase (URO-D)" evidence="1">
    <location>
        <begin position="31"/>
        <end position="131"/>
    </location>
</feature>